<evidence type="ECO:0008006" key="3">
    <source>
        <dbReference type="Google" id="ProtNLM"/>
    </source>
</evidence>
<evidence type="ECO:0000313" key="1">
    <source>
        <dbReference type="EMBL" id="MDT0347734.1"/>
    </source>
</evidence>
<accession>A0ABU2N1H4</accession>
<reference evidence="2" key="1">
    <citation type="submission" date="2023-07" db="EMBL/GenBank/DDBJ databases">
        <title>30 novel species of actinomycetes from the DSMZ collection.</title>
        <authorList>
            <person name="Nouioui I."/>
        </authorList>
    </citation>
    <scope>NUCLEOTIDE SEQUENCE [LARGE SCALE GENOMIC DNA]</scope>
    <source>
        <strain evidence="2">DSM 44938</strain>
    </source>
</reference>
<comment type="caution">
    <text evidence="1">The sequence shown here is derived from an EMBL/GenBank/DDBJ whole genome shotgun (WGS) entry which is preliminary data.</text>
</comment>
<evidence type="ECO:0000313" key="2">
    <source>
        <dbReference type="Proteomes" id="UP001183246"/>
    </source>
</evidence>
<name>A0ABU2N1H4_9ACTN</name>
<gene>
    <name evidence="1" type="ORF">RM590_35000</name>
</gene>
<protein>
    <recommendedName>
        <fullName evidence="3">Secreted protein</fullName>
    </recommendedName>
</protein>
<dbReference type="RefSeq" id="WP_311708859.1">
    <property type="nucleotide sequence ID" value="NZ_JAVREL010000042.1"/>
</dbReference>
<keyword evidence="2" id="KW-1185">Reference proteome</keyword>
<organism evidence="1 2">
    <name type="scientific">Streptomyces litchfieldiae</name>
    <dbReference type="NCBI Taxonomy" id="3075543"/>
    <lineage>
        <taxon>Bacteria</taxon>
        <taxon>Bacillati</taxon>
        <taxon>Actinomycetota</taxon>
        <taxon>Actinomycetes</taxon>
        <taxon>Kitasatosporales</taxon>
        <taxon>Streptomycetaceae</taxon>
        <taxon>Streptomyces</taxon>
    </lineage>
</organism>
<dbReference type="EMBL" id="JAVREL010000042">
    <property type="protein sequence ID" value="MDT0347734.1"/>
    <property type="molecule type" value="Genomic_DNA"/>
</dbReference>
<sequence length="250" mass="28037">MDVLALVTAVVALAGAAVTAVLGYWAQRRLRTLDQRNLMEAYGAALAWAAYDLQSRLFNILRGHAIEQTPGKGHGFLTGFLTEGTAEDGEYARRSTVFLLAEYLGWVEILRRDVQFLDLGRSRTNQQVMGKISEIGSILNRTPSGGPEPLRVFRTQQRAIGELMVHPEGEPGRRRCLGYAEFCAKLDTDDNFRRWFRQLLADIDSLAEHPGPSLPRLEEIQHRLIGLIDLLDPKSEQFPQSRRPFGQHAG</sequence>
<proteinExistence type="predicted"/>
<dbReference type="Proteomes" id="UP001183246">
    <property type="component" value="Unassembled WGS sequence"/>
</dbReference>